<organism evidence="2 3">
    <name type="scientific">Alkalimarinus alittae</name>
    <dbReference type="NCBI Taxonomy" id="2961619"/>
    <lineage>
        <taxon>Bacteria</taxon>
        <taxon>Pseudomonadati</taxon>
        <taxon>Pseudomonadota</taxon>
        <taxon>Gammaproteobacteria</taxon>
        <taxon>Alteromonadales</taxon>
        <taxon>Alteromonadaceae</taxon>
        <taxon>Alkalimarinus</taxon>
    </lineage>
</organism>
<dbReference type="GO" id="GO:0004851">
    <property type="term" value="F:uroporphyrin-III C-methyltransferase activity"/>
    <property type="evidence" value="ECO:0007669"/>
    <property type="project" value="UniProtKB-EC"/>
</dbReference>
<reference evidence="2" key="1">
    <citation type="submission" date="2022-06" db="EMBL/GenBank/DDBJ databases">
        <title>Alkalimarinus sp. nov., isolated from gut of a Alitta virens.</title>
        <authorList>
            <person name="Yang A.I."/>
            <person name="Shin N.-R."/>
        </authorList>
    </citation>
    <scope>NUCLEOTIDE SEQUENCE</scope>
    <source>
        <strain evidence="2">A2M4</strain>
    </source>
</reference>
<gene>
    <name evidence="2" type="ORF">NKI27_01505</name>
</gene>
<dbReference type="Pfam" id="PF04375">
    <property type="entry name" value="HemX"/>
    <property type="match status" value="1"/>
</dbReference>
<keyword evidence="2" id="KW-0808">Transferase</keyword>
<dbReference type="RefSeq" id="WP_265047935.1">
    <property type="nucleotide sequence ID" value="NZ_CP100390.1"/>
</dbReference>
<dbReference type="EC" id="2.1.1.107" evidence="2"/>
<sequence length="377" mass="42542">MTNETQSPLPAPATTPATAPKKVRMWPLWFVIIILIAALVGLSAYGWVSIKEVDQLKFQLSHIAKDDGSQSLALERLQTQTNKHGTDLLTQSRAVTDQMATLRRQIEHNARQLTQVGGQSRTDWLLAEAEYLLRLANQRLNMERDAAGAEAILNAANTVLAESDDPGLYVIRQQLSKDILSLQRVSKVDREGIYLKLEALIDLINKLDQSHYQTLHNNEVDADLASTEEETELATSDGQFTRMLKQALNELKQLVIIRRLDEPVQPLLAPDQIYYLQQNLRLMIEQAELALLDRNQPMFIQSLTKAEEWITTYFSQNKDDTTLLLSTLSSLKEQPIDPELPDVSQSLQLLKKRVALLYRQHQLPSANTENTDGATAQ</sequence>
<keyword evidence="1" id="KW-1133">Transmembrane helix</keyword>
<dbReference type="Proteomes" id="UP001163739">
    <property type="component" value="Chromosome"/>
</dbReference>
<feature type="transmembrane region" description="Helical" evidence="1">
    <location>
        <begin position="26"/>
        <end position="48"/>
    </location>
</feature>
<evidence type="ECO:0000256" key="1">
    <source>
        <dbReference type="SAM" id="Phobius"/>
    </source>
</evidence>
<accession>A0ABY6N349</accession>
<keyword evidence="3" id="KW-1185">Reference proteome</keyword>
<dbReference type="PANTHER" id="PTHR38043">
    <property type="entry name" value="PROTEIN HEMX"/>
    <property type="match status" value="1"/>
</dbReference>
<protein>
    <submittedName>
        <fullName evidence="2">Uroporphyrinogen-III C-methyltransferase</fullName>
        <ecNumber evidence="2">2.1.1.107</ecNumber>
    </submittedName>
</protein>
<dbReference type="InterPro" id="IPR007470">
    <property type="entry name" value="HemX"/>
</dbReference>
<dbReference type="PANTHER" id="PTHR38043:SF1">
    <property type="entry name" value="PROTEIN HEMX"/>
    <property type="match status" value="1"/>
</dbReference>
<evidence type="ECO:0000313" key="3">
    <source>
        <dbReference type="Proteomes" id="UP001163739"/>
    </source>
</evidence>
<proteinExistence type="predicted"/>
<dbReference type="EMBL" id="CP100390">
    <property type="protein sequence ID" value="UZE96450.1"/>
    <property type="molecule type" value="Genomic_DNA"/>
</dbReference>
<name>A0ABY6N349_9ALTE</name>
<keyword evidence="1" id="KW-0472">Membrane</keyword>
<dbReference type="GO" id="GO:0032259">
    <property type="term" value="P:methylation"/>
    <property type="evidence" value="ECO:0007669"/>
    <property type="project" value="UniProtKB-KW"/>
</dbReference>
<keyword evidence="2" id="KW-0489">Methyltransferase</keyword>
<evidence type="ECO:0000313" key="2">
    <source>
        <dbReference type="EMBL" id="UZE96450.1"/>
    </source>
</evidence>
<keyword evidence="1" id="KW-0812">Transmembrane</keyword>